<dbReference type="Proteomes" id="UP000703269">
    <property type="component" value="Unassembled WGS sequence"/>
</dbReference>
<dbReference type="EMBL" id="BPQB01000053">
    <property type="protein sequence ID" value="GJE95839.1"/>
    <property type="molecule type" value="Genomic_DNA"/>
</dbReference>
<keyword evidence="2" id="KW-1185">Reference proteome</keyword>
<organism evidence="1 2">
    <name type="scientific">Phanerochaete sordida</name>
    <dbReference type="NCBI Taxonomy" id="48140"/>
    <lineage>
        <taxon>Eukaryota</taxon>
        <taxon>Fungi</taxon>
        <taxon>Dikarya</taxon>
        <taxon>Basidiomycota</taxon>
        <taxon>Agaricomycotina</taxon>
        <taxon>Agaricomycetes</taxon>
        <taxon>Polyporales</taxon>
        <taxon>Phanerochaetaceae</taxon>
        <taxon>Phanerochaete</taxon>
    </lineage>
</organism>
<evidence type="ECO:0000313" key="1">
    <source>
        <dbReference type="EMBL" id="GJE95839.1"/>
    </source>
</evidence>
<sequence>MKIGYNKIESLDIYSGFSTKDVCSSKSPELSKFITNLPTLRSFYSNVLIDPAAVRHLSLSRNLTTLSCRIPELQTTHCPISTLECLRDINICAPNLDSCTSFLKAIQAPSLQSLELQCNAPCTSSTVHACLEAVSAFPRLRCLRLWADRVAYAFYQPKPCAISAHTLALLYGLRELEELHVEEHIELDLCDDDVLELARAWPAMGKLVFMACAGAGEHDGYPRLTPRALAHVAKHCPRIHQLGLPFDAAECGEALRDGLDAGDRGECLRTLDVHPPFSYVDEPREVAVFLHRLFPGLQAVRFTNTDAAVSHGWLHVAALLRAHTHADWEDHLV</sequence>
<comment type="caution">
    <text evidence="1">The sequence shown here is derived from an EMBL/GenBank/DDBJ whole genome shotgun (WGS) entry which is preliminary data.</text>
</comment>
<dbReference type="AlphaFoldDB" id="A0A9P3GLV7"/>
<evidence type="ECO:0000313" key="2">
    <source>
        <dbReference type="Proteomes" id="UP000703269"/>
    </source>
</evidence>
<accession>A0A9P3GLV7</accession>
<gene>
    <name evidence="1" type="ORF">PsYK624_120290</name>
</gene>
<dbReference type="OrthoDB" id="2754214at2759"/>
<proteinExistence type="predicted"/>
<dbReference type="InterPro" id="IPR032675">
    <property type="entry name" value="LRR_dom_sf"/>
</dbReference>
<dbReference type="SUPFAM" id="SSF52047">
    <property type="entry name" value="RNI-like"/>
    <property type="match status" value="1"/>
</dbReference>
<name>A0A9P3GLV7_9APHY</name>
<protein>
    <submittedName>
        <fullName evidence="1">Uncharacterized protein</fullName>
    </submittedName>
</protein>
<reference evidence="1 2" key="1">
    <citation type="submission" date="2021-08" db="EMBL/GenBank/DDBJ databases">
        <title>Draft Genome Sequence of Phanerochaete sordida strain YK-624.</title>
        <authorList>
            <person name="Mori T."/>
            <person name="Dohra H."/>
            <person name="Suzuki T."/>
            <person name="Kawagishi H."/>
            <person name="Hirai H."/>
        </authorList>
    </citation>
    <scope>NUCLEOTIDE SEQUENCE [LARGE SCALE GENOMIC DNA]</scope>
    <source>
        <strain evidence="1 2">YK-624</strain>
    </source>
</reference>
<dbReference type="Gene3D" id="3.80.10.10">
    <property type="entry name" value="Ribonuclease Inhibitor"/>
    <property type="match status" value="1"/>
</dbReference>